<protein>
    <submittedName>
        <fullName evidence="2">CopG family transcriptional regulator</fullName>
    </submittedName>
</protein>
<comment type="caution">
    <text evidence="2">The sequence shown here is derived from an EMBL/GenBank/DDBJ whole genome shotgun (WGS) entry which is preliminary data.</text>
</comment>
<sequence>MSIQRKPKTANPREAAAEAFVTGAPDAAASKPTTYEKGLPKGKKRQISLTIAPELLRKVDERAERAGIGRAAFISMAIFKALEEG</sequence>
<dbReference type="AlphaFoldDB" id="A0A628ZCI3"/>
<gene>
    <name evidence="2" type="ORF">B1B77_23420</name>
</gene>
<proteinExistence type="predicted"/>
<name>A0A628ZCI3_SALNE</name>
<accession>A0A628ZCI3</accession>
<reference evidence="2" key="1">
    <citation type="submission" date="2018-07" db="EMBL/GenBank/DDBJ databases">
        <authorList>
            <consortium name="PulseNet: The National Subtyping Network for Foodborne Disease Surveillance"/>
            <person name="Tarr C.L."/>
            <person name="Trees E."/>
            <person name="Katz L.S."/>
            <person name="Carleton-Romer H.A."/>
            <person name="Stroika S."/>
            <person name="Kucerova Z."/>
            <person name="Roache K.F."/>
            <person name="Sabol A.L."/>
            <person name="Besser J."/>
            <person name="Gerner-Smidt P."/>
        </authorList>
    </citation>
    <scope>NUCLEOTIDE SEQUENCE</scope>
    <source>
        <strain evidence="2">PNUSAS007861</strain>
    </source>
</reference>
<feature type="region of interest" description="Disordered" evidence="1">
    <location>
        <begin position="20"/>
        <end position="43"/>
    </location>
</feature>
<organism evidence="2">
    <name type="scientific">Salmonella newport</name>
    <dbReference type="NCBI Taxonomy" id="108619"/>
    <lineage>
        <taxon>Bacteria</taxon>
        <taxon>Pseudomonadati</taxon>
        <taxon>Pseudomonadota</taxon>
        <taxon>Gammaproteobacteria</taxon>
        <taxon>Enterobacterales</taxon>
        <taxon>Enterobacteriaceae</taxon>
        <taxon>Salmonella</taxon>
    </lineage>
</organism>
<evidence type="ECO:0000256" key="1">
    <source>
        <dbReference type="SAM" id="MobiDB-lite"/>
    </source>
</evidence>
<dbReference type="EMBL" id="AAMBNR010000020">
    <property type="protein sequence ID" value="EDF6616199.1"/>
    <property type="molecule type" value="Genomic_DNA"/>
</dbReference>
<evidence type="ECO:0000313" key="2">
    <source>
        <dbReference type="EMBL" id="EDF6616199.1"/>
    </source>
</evidence>